<dbReference type="Proteomes" id="UP000000305">
    <property type="component" value="Unassembled WGS sequence"/>
</dbReference>
<evidence type="ECO:0000313" key="1">
    <source>
        <dbReference type="EMBL" id="EFX68596.1"/>
    </source>
</evidence>
<dbReference type="EMBL" id="GL732652">
    <property type="protein sequence ID" value="EFX68596.1"/>
    <property type="molecule type" value="Genomic_DNA"/>
</dbReference>
<dbReference type="InParanoid" id="E9HI49"/>
<name>E9HI49_DAPPU</name>
<accession>E9HI49</accession>
<dbReference type="KEGG" id="dpx:DAPPUDRAFT_301404"/>
<sequence>MKSIKHTQISKWKISIKKRERGGAGFDGEISRPIWEVKTSFLDDNNYHFLQKEIKIGIWREEEEEEEVTTLICIQNYFVCFSFCDERVPKKL</sequence>
<reference evidence="1 2" key="1">
    <citation type="journal article" date="2011" name="Science">
        <title>The ecoresponsive genome of Daphnia pulex.</title>
        <authorList>
            <person name="Colbourne J.K."/>
            <person name="Pfrender M.E."/>
            <person name="Gilbert D."/>
            <person name="Thomas W.K."/>
            <person name="Tucker A."/>
            <person name="Oakley T.H."/>
            <person name="Tokishita S."/>
            <person name="Aerts A."/>
            <person name="Arnold G.J."/>
            <person name="Basu M.K."/>
            <person name="Bauer D.J."/>
            <person name="Caceres C.E."/>
            <person name="Carmel L."/>
            <person name="Casola C."/>
            <person name="Choi J.H."/>
            <person name="Detter J.C."/>
            <person name="Dong Q."/>
            <person name="Dusheyko S."/>
            <person name="Eads B.D."/>
            <person name="Frohlich T."/>
            <person name="Geiler-Samerotte K.A."/>
            <person name="Gerlach D."/>
            <person name="Hatcher P."/>
            <person name="Jogdeo S."/>
            <person name="Krijgsveld J."/>
            <person name="Kriventseva E.V."/>
            <person name="Kultz D."/>
            <person name="Laforsch C."/>
            <person name="Lindquist E."/>
            <person name="Lopez J."/>
            <person name="Manak J.R."/>
            <person name="Muller J."/>
            <person name="Pangilinan J."/>
            <person name="Patwardhan R.P."/>
            <person name="Pitluck S."/>
            <person name="Pritham E.J."/>
            <person name="Rechtsteiner A."/>
            <person name="Rho M."/>
            <person name="Rogozin I.B."/>
            <person name="Sakarya O."/>
            <person name="Salamov A."/>
            <person name="Schaack S."/>
            <person name="Shapiro H."/>
            <person name="Shiga Y."/>
            <person name="Skalitzky C."/>
            <person name="Smith Z."/>
            <person name="Souvorov A."/>
            <person name="Sung W."/>
            <person name="Tang Z."/>
            <person name="Tsuchiya D."/>
            <person name="Tu H."/>
            <person name="Vos H."/>
            <person name="Wang M."/>
            <person name="Wolf Y.I."/>
            <person name="Yamagata H."/>
            <person name="Yamada T."/>
            <person name="Ye Y."/>
            <person name="Shaw J.R."/>
            <person name="Andrews J."/>
            <person name="Crease T.J."/>
            <person name="Tang H."/>
            <person name="Lucas S.M."/>
            <person name="Robertson H.M."/>
            <person name="Bork P."/>
            <person name="Koonin E.V."/>
            <person name="Zdobnov E.M."/>
            <person name="Grigoriev I.V."/>
            <person name="Lynch M."/>
            <person name="Boore J.L."/>
        </authorList>
    </citation>
    <scope>NUCLEOTIDE SEQUENCE [LARGE SCALE GENOMIC DNA]</scope>
</reference>
<keyword evidence="2" id="KW-1185">Reference proteome</keyword>
<proteinExistence type="predicted"/>
<dbReference type="AlphaFoldDB" id="E9HI49"/>
<protein>
    <submittedName>
        <fullName evidence="1">Uncharacterized protein</fullName>
    </submittedName>
</protein>
<evidence type="ECO:0000313" key="2">
    <source>
        <dbReference type="Proteomes" id="UP000000305"/>
    </source>
</evidence>
<organism evidence="1 2">
    <name type="scientific">Daphnia pulex</name>
    <name type="common">Water flea</name>
    <dbReference type="NCBI Taxonomy" id="6669"/>
    <lineage>
        <taxon>Eukaryota</taxon>
        <taxon>Metazoa</taxon>
        <taxon>Ecdysozoa</taxon>
        <taxon>Arthropoda</taxon>
        <taxon>Crustacea</taxon>
        <taxon>Branchiopoda</taxon>
        <taxon>Diplostraca</taxon>
        <taxon>Cladocera</taxon>
        <taxon>Anomopoda</taxon>
        <taxon>Daphniidae</taxon>
        <taxon>Daphnia</taxon>
    </lineage>
</organism>
<dbReference type="HOGENOM" id="CLU_2415498_0_0_1"/>
<gene>
    <name evidence="1" type="ORF">DAPPUDRAFT_301404</name>
</gene>